<evidence type="ECO:0000256" key="8">
    <source>
        <dbReference type="SAM" id="Phobius"/>
    </source>
</evidence>
<feature type="transmembrane region" description="Helical" evidence="8">
    <location>
        <begin position="174"/>
        <end position="192"/>
    </location>
</feature>
<feature type="transmembrane region" description="Helical" evidence="8">
    <location>
        <begin position="199"/>
        <end position="217"/>
    </location>
</feature>
<evidence type="ECO:0000259" key="9">
    <source>
        <dbReference type="Pfam" id="PF01757"/>
    </source>
</evidence>
<evidence type="ECO:0000256" key="4">
    <source>
        <dbReference type="ARBA" id="ARBA00022692"/>
    </source>
</evidence>
<comment type="subcellular location">
    <subcellularLocation>
        <location evidence="1">Cell membrane</location>
        <topology evidence="1">Multi-pass membrane protein</topology>
    </subcellularLocation>
</comment>
<evidence type="ECO:0000256" key="6">
    <source>
        <dbReference type="ARBA" id="ARBA00023136"/>
    </source>
</evidence>
<feature type="transmembrane region" description="Helical" evidence="8">
    <location>
        <begin position="344"/>
        <end position="364"/>
    </location>
</feature>
<dbReference type="PANTHER" id="PTHR40074">
    <property type="entry name" value="O-ACETYLTRANSFERASE WECH"/>
    <property type="match status" value="1"/>
</dbReference>
<keyword evidence="10" id="KW-0808">Transferase</keyword>
<evidence type="ECO:0000313" key="10">
    <source>
        <dbReference type="EMBL" id="CAD7038478.1"/>
    </source>
</evidence>
<proteinExistence type="inferred from homology"/>
<feature type="compositionally biased region" description="Low complexity" evidence="7">
    <location>
        <begin position="386"/>
        <end position="404"/>
    </location>
</feature>
<feature type="transmembrane region" description="Helical" evidence="8">
    <location>
        <begin position="278"/>
        <end position="299"/>
    </location>
</feature>
<evidence type="ECO:0000256" key="5">
    <source>
        <dbReference type="ARBA" id="ARBA00022989"/>
    </source>
</evidence>
<dbReference type="GO" id="GO:0016746">
    <property type="term" value="F:acyltransferase activity"/>
    <property type="evidence" value="ECO:0007669"/>
    <property type="project" value="UniProtKB-KW"/>
</dbReference>
<keyword evidence="10" id="KW-0012">Acyltransferase</keyword>
<accession>A0ABM8PMS7</accession>
<evidence type="ECO:0000256" key="2">
    <source>
        <dbReference type="ARBA" id="ARBA00007400"/>
    </source>
</evidence>
<feature type="region of interest" description="Disordered" evidence="7">
    <location>
        <begin position="382"/>
        <end position="410"/>
    </location>
</feature>
<protein>
    <submittedName>
        <fullName evidence="10">Acyltransferase</fullName>
    </submittedName>
</protein>
<comment type="caution">
    <text evidence="10">The sequence shown here is derived from an EMBL/GenBank/DDBJ whole genome shotgun (WGS) entry which is preliminary data.</text>
</comment>
<feature type="transmembrane region" description="Helical" evidence="8">
    <location>
        <begin position="40"/>
        <end position="56"/>
    </location>
</feature>
<keyword evidence="3" id="KW-1003">Cell membrane</keyword>
<organism evidence="10 11">
    <name type="scientific">Pseudorhizobium endolithicum</name>
    <dbReference type="NCBI Taxonomy" id="1191678"/>
    <lineage>
        <taxon>Bacteria</taxon>
        <taxon>Pseudomonadati</taxon>
        <taxon>Pseudomonadota</taxon>
        <taxon>Alphaproteobacteria</taxon>
        <taxon>Hyphomicrobiales</taxon>
        <taxon>Rhizobiaceae</taxon>
        <taxon>Rhizobium/Agrobacterium group</taxon>
        <taxon>Pseudorhizobium</taxon>
    </lineage>
</organism>
<keyword evidence="6 8" id="KW-0472">Membrane</keyword>
<evidence type="ECO:0000256" key="7">
    <source>
        <dbReference type="SAM" id="MobiDB-lite"/>
    </source>
</evidence>
<dbReference type="Proteomes" id="UP000606921">
    <property type="component" value="Unassembled WGS sequence"/>
</dbReference>
<dbReference type="EMBL" id="CABFWF030000012">
    <property type="protein sequence ID" value="CAD7038478.1"/>
    <property type="molecule type" value="Genomic_DNA"/>
</dbReference>
<feature type="transmembrane region" description="Helical" evidence="8">
    <location>
        <begin position="247"/>
        <end position="266"/>
    </location>
</feature>
<evidence type="ECO:0000256" key="3">
    <source>
        <dbReference type="ARBA" id="ARBA00022475"/>
    </source>
</evidence>
<reference evidence="10 11" key="1">
    <citation type="submission" date="2020-11" db="EMBL/GenBank/DDBJ databases">
        <authorList>
            <person name="Lassalle F."/>
        </authorList>
    </citation>
    <scope>NUCLEOTIDE SEQUENCE [LARGE SCALE GENOMIC DNA]</scope>
    <source>
        <strain evidence="10 11">JC140</strain>
    </source>
</reference>
<feature type="transmembrane region" description="Helical" evidence="8">
    <location>
        <begin position="118"/>
        <end position="141"/>
    </location>
</feature>
<keyword evidence="11" id="KW-1185">Reference proteome</keyword>
<feature type="transmembrane region" description="Helical" evidence="8">
    <location>
        <begin position="223"/>
        <end position="240"/>
    </location>
</feature>
<name>A0ABM8PMS7_9HYPH</name>
<dbReference type="Pfam" id="PF01757">
    <property type="entry name" value="Acyl_transf_3"/>
    <property type="match status" value="1"/>
</dbReference>
<dbReference type="InterPro" id="IPR002656">
    <property type="entry name" value="Acyl_transf_3_dom"/>
</dbReference>
<keyword evidence="5 8" id="KW-1133">Transmembrane helix</keyword>
<feature type="transmembrane region" description="Helical" evidence="8">
    <location>
        <begin position="311"/>
        <end position="332"/>
    </location>
</feature>
<comment type="similarity">
    <text evidence="2">Belongs to the acyltransferase 3 family.</text>
</comment>
<evidence type="ECO:0000256" key="1">
    <source>
        <dbReference type="ARBA" id="ARBA00004651"/>
    </source>
</evidence>
<gene>
    <name evidence="10" type="ORF">REJC140_00629</name>
</gene>
<dbReference type="PANTHER" id="PTHR40074:SF2">
    <property type="entry name" value="O-ACETYLTRANSFERASE WECH"/>
    <property type="match status" value="1"/>
</dbReference>
<sequence>MFLRRGLTSALIETVARGGAAQTRVTRLAVDQNISSRINLMRILLIAGIVFVHVPYDQQTSPFNGANGLFDWLRVFLGDSFFRIGVPCLSAISGYLLFQRGLTGFDYRKVVSSKLRTVLAPFLLWNLGLFALVLLVQRFGIGIGYFPDLWQAPTREVLSLGFALEGFPVNLPLYFLRDLLVCILLSPILALLVQRSPKLTCGLLFAIAVIPDVTIGIVLKKSILFSFTFGACLALHRIDAKALDRHAVAGLGLTLAAAAVLSIGLYRYGPDFPFWLDLARNTLSIVGAVGFWLLSALLIRTRAGQKLAATGSLSFWIFCGHYPVLVVLWMIWNRAGGDPALYPYFYIGAVLVTFTVLAISNRVAASRTPGLYRMLTGSRGTKPSIQPAGVPAASQAAPVPQGAVIGQQRR</sequence>
<keyword evidence="4 8" id="KW-0812">Transmembrane</keyword>
<feature type="domain" description="Acyltransferase 3" evidence="9">
    <location>
        <begin position="37"/>
        <end position="356"/>
    </location>
</feature>
<evidence type="ECO:0000313" key="11">
    <source>
        <dbReference type="Proteomes" id="UP000606921"/>
    </source>
</evidence>
<feature type="transmembrane region" description="Helical" evidence="8">
    <location>
        <begin position="76"/>
        <end position="98"/>
    </location>
</feature>